<dbReference type="Gene3D" id="2.40.380.10">
    <property type="entry name" value="FomD-like"/>
    <property type="match status" value="1"/>
</dbReference>
<reference key="3">
    <citation type="submission" date="2010-02" db="EMBL/GenBank/DDBJ databases">
        <title>Complete genome sequence of Thermosphaera aggregans type strain (M11TL).</title>
        <authorList>
            <consortium name="US DOE Joint Genome Institute (JGI-PGF)"/>
            <person name="Spring S."/>
            <person name="Lapidus A."/>
            <person name="Munk C."/>
            <person name="Schroeder M."/>
            <person name="Glavina Del Rio T."/>
            <person name="Tice H."/>
            <person name="Copeland A."/>
            <person name="Cheng J.-F."/>
            <person name="Lucas S."/>
            <person name="Chen F."/>
            <person name="Nolan M."/>
            <person name="Bruce D."/>
            <person name="Goodwin L."/>
            <person name="Pitluck S."/>
            <person name="Ivanova N."/>
            <person name="Mavromatis K."/>
            <person name="Ovchinnikova G."/>
            <person name="Pati A."/>
            <person name="Chen A."/>
            <person name="Palaniappan K."/>
            <person name="Land M."/>
            <person name="Hauser L."/>
            <person name="Chang Y.-J."/>
            <person name="Jeffries C.C."/>
            <person name="Brettin T."/>
            <person name="Detter J.C."/>
            <person name="Tapia R."/>
            <person name="Han C."/>
            <person name="Chain P."/>
            <person name="Heimerl T."/>
            <person name="Weik F."/>
            <person name="Goker M."/>
            <person name="Rachel R."/>
            <person name="Bristow J."/>
            <person name="Eisen J.A."/>
            <person name="Markowitz V."/>
            <person name="Hugenholtz P."/>
            <person name="Kyrpides N.C."/>
            <person name="Klenk H.-P."/>
        </authorList>
    </citation>
    <scope>NUCLEOTIDE SEQUENCE</scope>
    <source>
        <strain>DSM 11486</strain>
    </source>
</reference>
<dbReference type="SUPFAM" id="SSF159234">
    <property type="entry name" value="FomD-like"/>
    <property type="match status" value="1"/>
</dbReference>
<accession>D5U2R9</accession>
<proteinExistence type="predicted"/>
<dbReference type="PANTHER" id="PTHR39159:SF1">
    <property type="entry name" value="UPF0374 PROTEIN YGAC"/>
    <property type="match status" value="1"/>
</dbReference>
<feature type="domain" description="DUF402" evidence="2">
    <location>
        <begin position="338"/>
        <end position="465"/>
    </location>
</feature>
<sequence length="479" mass="53507">MTKVRVRGIYATALSHLFLKNGYKIVQPSDVIANRLNISFDNSPPDVTVKDAEDDSILVIGKPYEARSVFHLLSKSLKFVFRKASRVESNSVYLGRVEKVLPGTCVVDVGEFKGVLRDCKGLFVNDKVIVGVYKPSWSEEEAVELTREFKLLGDYVSLIHGNPRIVFSEYIRDKELKNRLSAIALSKLLGSGLGVKFRSSARFADPRDVGVEIEALLNEYKRLMEVAKSIGNPGKVRTGEFIGLISLTSIAKKILDHERRSVTPTVPGHHELKSMGFGDELDLVEKLVGNGCDMNIVGNGFREWLCSKISGVKRFRILHYSPVKGVRELTPGFLKHFKLVEGKACIVLERVFRSKGIYDGLGIEKLPGDKDLLIIKEGSYVVSHNYFRNGNWLGSYININTPPEIAPGIVKYHDLVVDIVVKPGENPVLIDLDQLSQLNTKGVVSEQLYFLAEKVADLVIKNPQAYVCENYREPDKCLI</sequence>
<dbReference type="KEGG" id="tag:Tagg_1150"/>
<evidence type="ECO:0000259" key="2">
    <source>
        <dbReference type="Pfam" id="PF04167"/>
    </source>
</evidence>
<reference evidence="3 4" key="1">
    <citation type="journal article" date="2010" name="Stand. Genomic Sci.">
        <title>Complete genome sequence of Thermosphaera aggregans type strain (M11TL).</title>
        <authorList>
            <person name="Spring S."/>
            <person name="Rachel R."/>
            <person name="Lapidus A."/>
            <person name="Davenport K."/>
            <person name="Tice H."/>
            <person name="Copeland A."/>
            <person name="Cheng J.F."/>
            <person name="Lucas S."/>
            <person name="Chen F."/>
            <person name="Nolan M."/>
            <person name="Bruce D."/>
            <person name="Goodwin L."/>
            <person name="Pitluck S."/>
            <person name="Ivanova N."/>
            <person name="Mavromatis K."/>
            <person name="Ovchinnikova G."/>
            <person name="Pati A."/>
            <person name="Chen A."/>
            <person name="Palaniappan K."/>
            <person name="Land M."/>
            <person name="Hauser L."/>
            <person name="Chang Y.J."/>
            <person name="Jeffries C.C."/>
            <person name="Brettin T."/>
            <person name="Detter J.C."/>
            <person name="Tapia R."/>
            <person name="Han C."/>
            <person name="Heimerl T."/>
            <person name="Weikl F."/>
            <person name="Brambilla E."/>
            <person name="Goker M."/>
            <person name="Bristow J."/>
            <person name="Eisen J.A."/>
            <person name="Markowitz V."/>
            <person name="Hugenholtz P."/>
            <person name="Kyrpides N.C."/>
            <person name="Klenk H.P."/>
        </authorList>
    </citation>
    <scope>NUCLEOTIDE SEQUENCE [LARGE SCALE GENOMIC DNA]</scope>
    <source>
        <strain evidence="4">DSM 11486 / M11TL</strain>
    </source>
</reference>
<dbReference type="InterPro" id="IPR050212">
    <property type="entry name" value="Ntdp-like"/>
</dbReference>
<dbReference type="Proteomes" id="UP000002376">
    <property type="component" value="Chromosome"/>
</dbReference>
<dbReference type="AlphaFoldDB" id="D5U2R9"/>
<evidence type="ECO:0000256" key="1">
    <source>
        <dbReference type="ARBA" id="ARBA00022801"/>
    </source>
</evidence>
<dbReference type="InterPro" id="IPR035930">
    <property type="entry name" value="FomD-like_sf"/>
</dbReference>
<reference evidence="4" key="2">
    <citation type="journal article" date="2010" name="Stand. Genomic Sci.">
        <title>Complete genome sequence of Thermosphaera aggregans type strain (M11TLT).</title>
        <authorList>
            <person name="Spring S."/>
            <person name="Rachel R."/>
            <person name="Lapidus A."/>
            <person name="Davenport K."/>
            <person name="Tice H."/>
            <person name="Copeland A."/>
            <person name="Cheng J.-F."/>
            <person name="Lucas S."/>
            <person name="Chen F."/>
            <person name="Nolan M."/>
            <person name="Bruce D."/>
            <person name="Goodwin L."/>
            <person name="Pitluck S."/>
            <person name="Ivanova N."/>
            <person name="Mavromatis K."/>
            <person name="Ovchinnikova G."/>
            <person name="Pati A."/>
            <person name="Chen A."/>
            <person name="Palaniappan K."/>
            <person name="Land M."/>
            <person name="Hauser L."/>
            <person name="Chang Y.-J."/>
            <person name="Jeffries C.C."/>
            <person name="Brettin T."/>
            <person name="Detter J.C."/>
            <person name="Tapia R."/>
            <person name="Han C."/>
            <person name="Heimerl T."/>
            <person name="Weikl F."/>
            <person name="Brambilla E."/>
            <person name="Goker M."/>
            <person name="Bristow J."/>
            <person name="Eisen J.A."/>
            <person name="Markowitz V."/>
            <person name="Hugenholtz P."/>
            <person name="Kyrpides N.C."/>
            <person name="Klenk H.-P."/>
        </authorList>
    </citation>
    <scope>NUCLEOTIDE SEQUENCE [LARGE SCALE GENOMIC DNA]</scope>
    <source>
        <strain evidence="4">DSM 11486 / M11TL</strain>
    </source>
</reference>
<dbReference type="PANTHER" id="PTHR39159">
    <property type="match status" value="1"/>
</dbReference>
<dbReference type="InterPro" id="IPR007295">
    <property type="entry name" value="DUF402"/>
</dbReference>
<dbReference type="HOGENOM" id="CLU_044303_0_0_2"/>
<dbReference type="eggNOG" id="arCOG04307">
    <property type="taxonomic scope" value="Archaea"/>
</dbReference>
<keyword evidence="4" id="KW-1185">Reference proteome</keyword>
<organism evidence="3 4">
    <name type="scientific">Thermosphaera aggregans (strain DSM 11486 / M11TL)</name>
    <dbReference type="NCBI Taxonomy" id="633148"/>
    <lineage>
        <taxon>Archaea</taxon>
        <taxon>Thermoproteota</taxon>
        <taxon>Thermoprotei</taxon>
        <taxon>Desulfurococcales</taxon>
        <taxon>Desulfurococcaceae</taxon>
        <taxon>Thermosphaera</taxon>
    </lineage>
</organism>
<dbReference type="OrthoDB" id="84798at2157"/>
<protein>
    <recommendedName>
        <fullName evidence="2">DUF402 domain-containing protein</fullName>
    </recommendedName>
</protein>
<name>D5U2R9_THEAM</name>
<dbReference type="EMBL" id="CP001939">
    <property type="protein sequence ID" value="ADG91419.1"/>
    <property type="molecule type" value="Genomic_DNA"/>
</dbReference>
<dbReference type="STRING" id="633148.Tagg_1150"/>
<dbReference type="Pfam" id="PF04167">
    <property type="entry name" value="DUF402"/>
    <property type="match status" value="1"/>
</dbReference>
<evidence type="ECO:0000313" key="3">
    <source>
        <dbReference type="EMBL" id="ADG91419.1"/>
    </source>
</evidence>
<gene>
    <name evidence="3" type="ordered locus">Tagg_1150</name>
</gene>
<keyword evidence="1" id="KW-0378">Hydrolase</keyword>
<evidence type="ECO:0000313" key="4">
    <source>
        <dbReference type="Proteomes" id="UP000002376"/>
    </source>
</evidence>
<dbReference type="GO" id="GO:0016787">
    <property type="term" value="F:hydrolase activity"/>
    <property type="evidence" value="ECO:0007669"/>
    <property type="project" value="UniProtKB-KW"/>
</dbReference>